<feature type="transmembrane region" description="Helical" evidence="1">
    <location>
        <begin position="18"/>
        <end position="37"/>
    </location>
</feature>
<dbReference type="Gene3D" id="2.60.40.1120">
    <property type="entry name" value="Carboxypeptidase-like, regulatory domain"/>
    <property type="match status" value="1"/>
</dbReference>
<evidence type="ECO:0008006" key="4">
    <source>
        <dbReference type="Google" id="ProtNLM"/>
    </source>
</evidence>
<dbReference type="EMBL" id="QXGH01000032">
    <property type="protein sequence ID" value="RHW24428.1"/>
    <property type="molecule type" value="Genomic_DNA"/>
</dbReference>
<gene>
    <name evidence="2" type="ORF">D0Z08_24215</name>
</gene>
<keyword evidence="1" id="KW-0812">Transmembrane</keyword>
<dbReference type="InterPro" id="IPR013784">
    <property type="entry name" value="Carb-bd-like_fold"/>
</dbReference>
<keyword evidence="1" id="KW-0472">Membrane</keyword>
<comment type="caution">
    <text evidence="2">The sequence shown here is derived from an EMBL/GenBank/DDBJ whole genome shotgun (WGS) entry which is preliminary data.</text>
</comment>
<proteinExistence type="predicted"/>
<organism evidence="2 3">
    <name type="scientific">Nocardioides immobilis</name>
    <dbReference type="NCBI Taxonomy" id="2049295"/>
    <lineage>
        <taxon>Bacteria</taxon>
        <taxon>Bacillati</taxon>
        <taxon>Actinomycetota</taxon>
        <taxon>Actinomycetes</taxon>
        <taxon>Propionibacteriales</taxon>
        <taxon>Nocardioidaceae</taxon>
        <taxon>Nocardioides</taxon>
    </lineage>
</organism>
<evidence type="ECO:0000313" key="2">
    <source>
        <dbReference type="EMBL" id="RHW24428.1"/>
    </source>
</evidence>
<protein>
    <recommendedName>
        <fullName evidence="4">DUF4232 domain-containing protein</fullName>
    </recommendedName>
</protein>
<sequence length="287" mass="29288">MTDLDRLPAPRQRRRDDVAAAVTAGLVLVIAVAYFVARGGSEPGRPAATQASAGVHPCAAGDLVAGGASRQVTAGTTYLTATLELAPGVEPCTVDGFPFVVVLADWRPAGVATVTDGSLGDARQLTVLPDRSVKVTFGWAASHACGPVDDDAVRLRVAPGLAVEVPGFGRSACSAGETPPAVRVGPFTYVDPNTERGSVTGVVTLNGGPALGTGQFVTSGEVEFAGEPDGHRAAIGADGSYRITLPTGRYQVTVSTHQWNGGVPYAAGTFDVVGGELNDLNLTLPVR</sequence>
<reference evidence="2 3" key="1">
    <citation type="submission" date="2018-09" db="EMBL/GenBank/DDBJ databases">
        <title>Genome sequencing of Nocardioides immobilis CCTCC AB 2017083 for comparison to Nocardioides silvaticus.</title>
        <authorList>
            <person name="Li C."/>
            <person name="Wang G."/>
        </authorList>
    </citation>
    <scope>NUCLEOTIDE SEQUENCE [LARGE SCALE GENOMIC DNA]</scope>
    <source>
        <strain evidence="2 3">CCTCC AB 2017083</strain>
    </source>
</reference>
<dbReference type="RefSeq" id="WP_118927852.1">
    <property type="nucleotide sequence ID" value="NZ_QXGH01000032.1"/>
</dbReference>
<dbReference type="AlphaFoldDB" id="A0A417XVB0"/>
<name>A0A417XVB0_9ACTN</name>
<keyword evidence="3" id="KW-1185">Reference proteome</keyword>
<dbReference type="Proteomes" id="UP000283644">
    <property type="component" value="Unassembled WGS sequence"/>
</dbReference>
<evidence type="ECO:0000256" key="1">
    <source>
        <dbReference type="SAM" id="Phobius"/>
    </source>
</evidence>
<dbReference type="GO" id="GO:0030246">
    <property type="term" value="F:carbohydrate binding"/>
    <property type="evidence" value="ECO:0007669"/>
    <property type="project" value="InterPro"/>
</dbReference>
<keyword evidence="1" id="KW-1133">Transmembrane helix</keyword>
<accession>A0A417XVB0</accession>
<dbReference type="SUPFAM" id="SSF49452">
    <property type="entry name" value="Starch-binding domain-like"/>
    <property type="match status" value="1"/>
</dbReference>
<dbReference type="OrthoDB" id="485007at2"/>
<evidence type="ECO:0000313" key="3">
    <source>
        <dbReference type="Proteomes" id="UP000283644"/>
    </source>
</evidence>